<name>A0A369AEE2_9GAMM</name>
<accession>A0A369AEE2</accession>
<dbReference type="InterPro" id="IPR043519">
    <property type="entry name" value="NT_sf"/>
</dbReference>
<proteinExistence type="predicted"/>
<dbReference type="SUPFAM" id="SSF81301">
    <property type="entry name" value="Nucleotidyltransferase"/>
    <property type="match status" value="1"/>
</dbReference>
<evidence type="ECO:0000313" key="2">
    <source>
        <dbReference type="Proteomes" id="UP000253506"/>
    </source>
</evidence>
<evidence type="ECO:0000313" key="1">
    <source>
        <dbReference type="EMBL" id="RCX07720.1"/>
    </source>
</evidence>
<reference evidence="1 2" key="1">
    <citation type="submission" date="2018-07" db="EMBL/GenBank/DDBJ databases">
        <title>Genomic Encyclopedia of Type Strains, Phase III (KMG-III): the genomes of soil and plant-associated and newly described type strains.</title>
        <authorList>
            <person name="Whitman W."/>
        </authorList>
    </citation>
    <scope>NUCLEOTIDE SEQUENCE [LARGE SCALE GENOMIC DNA]</scope>
    <source>
        <strain evidence="1 2">CECT 7731</strain>
    </source>
</reference>
<dbReference type="EMBL" id="QPJQ01000004">
    <property type="protein sequence ID" value="RCX07720.1"/>
    <property type="molecule type" value="Genomic_DNA"/>
</dbReference>
<dbReference type="OrthoDB" id="7107948at2"/>
<dbReference type="Proteomes" id="UP000253506">
    <property type="component" value="Unassembled WGS sequence"/>
</dbReference>
<dbReference type="AlphaFoldDB" id="A0A369AEE2"/>
<protein>
    <submittedName>
        <fullName evidence="1">Uncharacterized protein</fullName>
    </submittedName>
</protein>
<comment type="caution">
    <text evidence="1">The sequence shown here is derived from an EMBL/GenBank/DDBJ whole genome shotgun (WGS) entry which is preliminary data.</text>
</comment>
<dbReference type="RefSeq" id="WP_114410861.1">
    <property type="nucleotide sequence ID" value="NZ_QPJQ01000004.1"/>
</dbReference>
<sequence>MFAIVIFGSQVSGGNDDKSDHDLLIVCEAGNKRSLIEKYSKIGYSVSAYTPKQLELMQKKGSLFIQHLKFESKILFDKDGEFKRFIECCSFIKPKTKEINQSRDSILNAIQSPQDRILLGWKADYLFVLSRDYFVKYLARNNDLVFNTKRLSVEISKKFNLSIDEINTFLRLREHKSNYRNGEVNQQIVARDVDEWVSILSKVLALKGWGLHKRDRYINCLDYHDFKSTYDLLRYVESLRILFPEITLSSDTEKRIHKIITRPNHYSSTSVSSKSFLNNYLLEFRARANKSKHADLLKLSPFLFQKSRQLQQAGV</sequence>
<organism evidence="1 2">
    <name type="scientific">Marinomonas foliarum</name>
    <dbReference type="NCBI Taxonomy" id="491950"/>
    <lineage>
        <taxon>Bacteria</taxon>
        <taxon>Pseudomonadati</taxon>
        <taxon>Pseudomonadota</taxon>
        <taxon>Gammaproteobacteria</taxon>
        <taxon>Oceanospirillales</taxon>
        <taxon>Oceanospirillaceae</taxon>
        <taxon>Marinomonas</taxon>
    </lineage>
</organism>
<gene>
    <name evidence="1" type="ORF">DFP77_10481</name>
</gene>
<dbReference type="Gene3D" id="3.30.460.10">
    <property type="entry name" value="Beta Polymerase, domain 2"/>
    <property type="match status" value="1"/>
</dbReference>